<comment type="similarity">
    <text evidence="1">Belongs to the tannase family.</text>
</comment>
<evidence type="ECO:0000256" key="8">
    <source>
        <dbReference type="SAM" id="SignalP"/>
    </source>
</evidence>
<dbReference type="Gene3D" id="3.40.50.1820">
    <property type="entry name" value="alpha/beta hydrolase"/>
    <property type="match status" value="1"/>
</dbReference>
<keyword evidence="10" id="KW-1185">Reference proteome</keyword>
<evidence type="ECO:0000256" key="5">
    <source>
        <dbReference type="ARBA" id="ARBA00022801"/>
    </source>
</evidence>
<proteinExistence type="inferred from homology"/>
<dbReference type="InterPro" id="IPR029058">
    <property type="entry name" value="AB_hydrolase_fold"/>
</dbReference>
<dbReference type="EMBL" id="LLZH01000339">
    <property type="protein sequence ID" value="KUL22680.1"/>
    <property type="molecule type" value="Genomic_DNA"/>
</dbReference>
<dbReference type="InterPro" id="IPR011118">
    <property type="entry name" value="Tannase/feruloyl_esterase"/>
</dbReference>
<name>A0A101J9F7_9ACTN</name>
<sequence length="495" mass="52748">MRRRLLLIAAAIVPLSAAALAPMAANALNRAESASTSCGTLPVSAPAGTQVASVTAVARPGGSVTIPDQTPLPTPAEPITGVPAWCDVTVTLTHPGANDHVTVKVLLPTDPKNWTGRLQATGGSAYQAGNLDGPELVTAVKNGYVGTATDAGVSDNPLDTSWALKADGTANTALVTNFASRSLHDMTVVAKSVTTSFYGKPADYSYWNGCSTGGRQGYLEAQRYPDDYDGVLANAPAVNWDRFAIATLWPQVVYNEEKVALTGCELTAFNNAAVQACDTDDGVKDTIIGDPQTCRWDPRKLVGATVECDGQTLTITKAKADVMRKIWAGPVTPNGTKLWYGPNKGADLSFYLAKAGQPFFVADLWAKYFVTRNLALDTTELTYPSFAKLFASSRRQFNQVIGTDDADLRAFRDSGGKLLTWQGQYDELVPTQGTVDYRERVERLLGGKAKVDRFYRLFLLPGVAHCGGGTGQQPGDALGALVKWVEKGKAPTSVY</sequence>
<keyword evidence="2" id="KW-0719">Serine esterase</keyword>
<gene>
    <name evidence="9" type="ORF">ADL15_47855</name>
</gene>
<dbReference type="Pfam" id="PF07519">
    <property type="entry name" value="Tannase"/>
    <property type="match status" value="1"/>
</dbReference>
<organism evidence="9 10">
    <name type="scientific">Actinoplanes awajinensis subsp. mycoplanecinus</name>
    <dbReference type="NCBI Taxonomy" id="135947"/>
    <lineage>
        <taxon>Bacteria</taxon>
        <taxon>Bacillati</taxon>
        <taxon>Actinomycetota</taxon>
        <taxon>Actinomycetes</taxon>
        <taxon>Micromonosporales</taxon>
        <taxon>Micromonosporaceae</taxon>
        <taxon>Actinoplanes</taxon>
    </lineage>
</organism>
<dbReference type="GO" id="GO:0052689">
    <property type="term" value="F:carboxylic ester hydrolase activity"/>
    <property type="evidence" value="ECO:0007669"/>
    <property type="project" value="UniProtKB-KW"/>
</dbReference>
<evidence type="ECO:0000256" key="1">
    <source>
        <dbReference type="ARBA" id="ARBA00006249"/>
    </source>
</evidence>
<dbReference type="PANTHER" id="PTHR33938:SF8">
    <property type="entry name" value="CARBOXYLIC ESTER HYDROLASE"/>
    <property type="match status" value="1"/>
</dbReference>
<keyword evidence="3" id="KW-0479">Metal-binding</keyword>
<feature type="chain" id="PRO_5039494395" evidence="8">
    <location>
        <begin position="22"/>
        <end position="495"/>
    </location>
</feature>
<keyword evidence="5" id="KW-0378">Hydrolase</keyword>
<evidence type="ECO:0000256" key="2">
    <source>
        <dbReference type="ARBA" id="ARBA00022487"/>
    </source>
</evidence>
<keyword evidence="7" id="KW-1015">Disulfide bond</keyword>
<dbReference type="OrthoDB" id="176867at2"/>
<evidence type="ECO:0000313" key="10">
    <source>
        <dbReference type="Proteomes" id="UP000053244"/>
    </source>
</evidence>
<evidence type="ECO:0000256" key="6">
    <source>
        <dbReference type="ARBA" id="ARBA00022837"/>
    </source>
</evidence>
<dbReference type="RefSeq" id="WP_067707185.1">
    <property type="nucleotide sequence ID" value="NZ_LLZH01000339.1"/>
</dbReference>
<evidence type="ECO:0000256" key="3">
    <source>
        <dbReference type="ARBA" id="ARBA00022723"/>
    </source>
</evidence>
<protein>
    <submittedName>
        <fullName evidence="9">Tannase</fullName>
    </submittedName>
</protein>
<keyword evidence="6" id="KW-0106">Calcium</keyword>
<evidence type="ECO:0000256" key="7">
    <source>
        <dbReference type="ARBA" id="ARBA00023157"/>
    </source>
</evidence>
<dbReference type="Proteomes" id="UP000053244">
    <property type="component" value="Unassembled WGS sequence"/>
</dbReference>
<evidence type="ECO:0000313" key="9">
    <source>
        <dbReference type="EMBL" id="KUL22680.1"/>
    </source>
</evidence>
<dbReference type="PANTHER" id="PTHR33938">
    <property type="entry name" value="FERULOYL ESTERASE B-RELATED"/>
    <property type="match status" value="1"/>
</dbReference>
<accession>A0A101J9F7</accession>
<dbReference type="SUPFAM" id="SSF53474">
    <property type="entry name" value="alpha/beta-Hydrolases"/>
    <property type="match status" value="1"/>
</dbReference>
<evidence type="ECO:0000256" key="4">
    <source>
        <dbReference type="ARBA" id="ARBA00022729"/>
    </source>
</evidence>
<feature type="signal peptide" evidence="8">
    <location>
        <begin position="1"/>
        <end position="21"/>
    </location>
</feature>
<dbReference type="AlphaFoldDB" id="A0A101J9F7"/>
<comment type="caution">
    <text evidence="9">The sequence shown here is derived from an EMBL/GenBank/DDBJ whole genome shotgun (WGS) entry which is preliminary data.</text>
</comment>
<reference evidence="9 10" key="1">
    <citation type="submission" date="2015-10" db="EMBL/GenBank/DDBJ databases">
        <authorList>
            <person name="Gilbert D.G."/>
        </authorList>
    </citation>
    <scope>NUCLEOTIDE SEQUENCE [LARGE SCALE GENOMIC DNA]</scope>
    <source>
        <strain evidence="9 10">NRRL B-16712</strain>
    </source>
</reference>
<keyword evidence="4 8" id="KW-0732">Signal</keyword>
<dbReference type="GO" id="GO:0046872">
    <property type="term" value="F:metal ion binding"/>
    <property type="evidence" value="ECO:0007669"/>
    <property type="project" value="UniProtKB-KW"/>
</dbReference>